<dbReference type="KEGG" id="kng:KNAG_0C02750"/>
<reference evidence="1 2" key="1">
    <citation type="journal article" date="2011" name="Proc. Natl. Acad. Sci. U.S.A.">
        <title>Evolutionary erosion of yeast sex chromosomes by mating-type switching accidents.</title>
        <authorList>
            <person name="Gordon J.L."/>
            <person name="Armisen D."/>
            <person name="Proux-Wera E."/>
            <person name="Oheigeartaigh S.S."/>
            <person name="Byrne K.P."/>
            <person name="Wolfe K.H."/>
        </authorList>
    </citation>
    <scope>NUCLEOTIDE SEQUENCE [LARGE SCALE GENOMIC DNA]</scope>
    <source>
        <strain evidence="2">ATCC MYA-139 / BCRC 22969 / CBS 8797 / CCRC 22969 / KCTC 17520 / NBRC 10181 / NCYC 3082</strain>
    </source>
</reference>
<sequence>MCSIPQRRYTLLQRSPASSEGRGTGKWRPHSWRERACASVGGVRLDRGETGTFAGCGAWHLLPRIVRGNGAEALAPPGETSPLEPSISHFLPHFNDRSHKLQKRKLSNAEKSNSNICFKKRIWCPDVLAVPFVISVHLFLPYCCENFPDEKVNCKP</sequence>
<gene>
    <name evidence="1" type="primary">KNAG0C02750</name>
    <name evidence="1" type="ordered locus">KNAG_0C02750</name>
</gene>
<proteinExistence type="predicted"/>
<dbReference type="HOGENOM" id="CLU_1686887_0_0_1"/>
<organism evidence="1 2">
    <name type="scientific">Huiozyma naganishii (strain ATCC MYA-139 / BCRC 22969 / CBS 8797 / KCTC 17520 / NBRC 10181 / NCYC 3082 / Yp74L-3)</name>
    <name type="common">Yeast</name>
    <name type="synonym">Kazachstania naganishii</name>
    <dbReference type="NCBI Taxonomy" id="1071383"/>
    <lineage>
        <taxon>Eukaryota</taxon>
        <taxon>Fungi</taxon>
        <taxon>Dikarya</taxon>
        <taxon>Ascomycota</taxon>
        <taxon>Saccharomycotina</taxon>
        <taxon>Saccharomycetes</taxon>
        <taxon>Saccharomycetales</taxon>
        <taxon>Saccharomycetaceae</taxon>
        <taxon>Huiozyma</taxon>
    </lineage>
</organism>
<keyword evidence="2" id="KW-1185">Reference proteome</keyword>
<dbReference type="Proteomes" id="UP000006310">
    <property type="component" value="Chromosome 3"/>
</dbReference>
<protein>
    <submittedName>
        <fullName evidence="1">Uncharacterized protein</fullName>
    </submittedName>
</protein>
<name>J7S5V1_HUIN7</name>
<dbReference type="AlphaFoldDB" id="J7S5V1"/>
<dbReference type="EMBL" id="HE978316">
    <property type="protein sequence ID" value="CCK69386.1"/>
    <property type="molecule type" value="Genomic_DNA"/>
</dbReference>
<evidence type="ECO:0000313" key="1">
    <source>
        <dbReference type="EMBL" id="CCK69386.1"/>
    </source>
</evidence>
<reference evidence="2" key="2">
    <citation type="submission" date="2012-08" db="EMBL/GenBank/DDBJ databases">
        <title>Genome sequence of Kazachstania naganishii.</title>
        <authorList>
            <person name="Gordon J.L."/>
            <person name="Armisen D."/>
            <person name="Proux-Wera E."/>
            <person name="OhEigeartaigh S.S."/>
            <person name="Byrne K.P."/>
            <person name="Wolfe K.H."/>
        </authorList>
    </citation>
    <scope>NUCLEOTIDE SEQUENCE [LARGE SCALE GENOMIC DNA]</scope>
    <source>
        <strain evidence="2">ATCC MYA-139 / BCRC 22969 / CBS 8797 / CCRC 22969 / KCTC 17520 / NBRC 10181 / NCYC 3082</strain>
    </source>
</reference>
<dbReference type="GeneID" id="34525066"/>
<dbReference type="RefSeq" id="XP_022463632.1">
    <property type="nucleotide sequence ID" value="XM_022606991.1"/>
</dbReference>
<evidence type="ECO:0000313" key="2">
    <source>
        <dbReference type="Proteomes" id="UP000006310"/>
    </source>
</evidence>
<accession>J7S5V1</accession>